<accession>A0A445DM16</accession>
<keyword evidence="2" id="KW-1185">Reference proteome</keyword>
<reference evidence="1 2" key="1">
    <citation type="submission" date="2019-01" db="EMBL/GenBank/DDBJ databases">
        <title>Sequencing of cultivated peanut Arachis hypogaea provides insights into genome evolution and oil improvement.</title>
        <authorList>
            <person name="Chen X."/>
        </authorList>
    </citation>
    <scope>NUCLEOTIDE SEQUENCE [LARGE SCALE GENOMIC DNA]</scope>
    <source>
        <strain evidence="2">cv. Fuhuasheng</strain>
        <tissue evidence="1">Leaves</tissue>
    </source>
</reference>
<comment type="caution">
    <text evidence="1">The sequence shown here is derived from an EMBL/GenBank/DDBJ whole genome shotgun (WGS) entry which is preliminary data.</text>
</comment>
<name>A0A445DM16_ARAHY</name>
<proteinExistence type="predicted"/>
<sequence>MNEFQGEEFDVRILCSRHDGRDFHSPEFVHLPFIHSNIQPKEKTNAVELVGVRILWDPTNHYMDWDRVVTDKILHTACAVCLV</sequence>
<evidence type="ECO:0000313" key="1">
    <source>
        <dbReference type="EMBL" id="RYR64284.1"/>
    </source>
</evidence>
<protein>
    <submittedName>
        <fullName evidence="1">Uncharacterized protein</fullName>
    </submittedName>
</protein>
<evidence type="ECO:0000313" key="2">
    <source>
        <dbReference type="Proteomes" id="UP000289738"/>
    </source>
</evidence>
<dbReference type="Proteomes" id="UP000289738">
    <property type="component" value="Chromosome A03"/>
</dbReference>
<organism evidence="1 2">
    <name type="scientific">Arachis hypogaea</name>
    <name type="common">Peanut</name>
    <dbReference type="NCBI Taxonomy" id="3818"/>
    <lineage>
        <taxon>Eukaryota</taxon>
        <taxon>Viridiplantae</taxon>
        <taxon>Streptophyta</taxon>
        <taxon>Embryophyta</taxon>
        <taxon>Tracheophyta</taxon>
        <taxon>Spermatophyta</taxon>
        <taxon>Magnoliopsida</taxon>
        <taxon>eudicotyledons</taxon>
        <taxon>Gunneridae</taxon>
        <taxon>Pentapetalae</taxon>
        <taxon>rosids</taxon>
        <taxon>fabids</taxon>
        <taxon>Fabales</taxon>
        <taxon>Fabaceae</taxon>
        <taxon>Papilionoideae</taxon>
        <taxon>50 kb inversion clade</taxon>
        <taxon>dalbergioids sensu lato</taxon>
        <taxon>Dalbergieae</taxon>
        <taxon>Pterocarpus clade</taxon>
        <taxon>Arachis</taxon>
    </lineage>
</organism>
<gene>
    <name evidence="1" type="ORF">Ahy_A03g010419</name>
</gene>
<dbReference type="AlphaFoldDB" id="A0A445DM16"/>
<dbReference type="EMBL" id="SDMP01000003">
    <property type="protein sequence ID" value="RYR64284.1"/>
    <property type="molecule type" value="Genomic_DNA"/>
</dbReference>